<dbReference type="Pfam" id="PF03795">
    <property type="entry name" value="YCII"/>
    <property type="match status" value="1"/>
</dbReference>
<dbReference type="Proteomes" id="UP000419743">
    <property type="component" value="Unassembled WGS sequence"/>
</dbReference>
<dbReference type="InterPro" id="IPR005545">
    <property type="entry name" value="YCII"/>
</dbReference>
<comment type="caution">
    <text evidence="3">The sequence shown here is derived from an EMBL/GenBank/DDBJ whole genome shotgun (WGS) entry which is preliminary data.</text>
</comment>
<dbReference type="AlphaFoldDB" id="A0A7M4DGK3"/>
<name>A0A7M4DGK3_9MICO</name>
<gene>
    <name evidence="3" type="ORF">HALOF300_01250</name>
</gene>
<evidence type="ECO:0000256" key="1">
    <source>
        <dbReference type="ARBA" id="ARBA00007689"/>
    </source>
</evidence>
<dbReference type="PANTHER" id="PTHR35174:SF3">
    <property type="entry name" value="BLL7171 PROTEIN"/>
    <property type="match status" value="1"/>
</dbReference>
<organism evidence="3 4">
    <name type="scientific">Occultella aeris</name>
    <dbReference type="NCBI Taxonomy" id="2761496"/>
    <lineage>
        <taxon>Bacteria</taxon>
        <taxon>Bacillati</taxon>
        <taxon>Actinomycetota</taxon>
        <taxon>Actinomycetes</taxon>
        <taxon>Micrococcales</taxon>
        <taxon>Ruaniaceae</taxon>
        <taxon>Occultella</taxon>
    </lineage>
</organism>
<comment type="similarity">
    <text evidence="1">Belongs to the YciI family.</text>
</comment>
<keyword evidence="4" id="KW-1185">Reference proteome</keyword>
<reference evidence="3 4" key="1">
    <citation type="submission" date="2019-11" db="EMBL/GenBank/DDBJ databases">
        <authorList>
            <person name="Criscuolo A."/>
        </authorList>
    </citation>
    <scope>NUCLEOTIDE SEQUENCE [LARGE SCALE GENOMIC DNA]</scope>
    <source>
        <strain evidence="3">CIP111667</strain>
    </source>
</reference>
<evidence type="ECO:0000313" key="3">
    <source>
        <dbReference type="EMBL" id="VZO36046.1"/>
    </source>
</evidence>
<proteinExistence type="inferred from homology"/>
<evidence type="ECO:0000313" key="4">
    <source>
        <dbReference type="Proteomes" id="UP000419743"/>
    </source>
</evidence>
<protein>
    <submittedName>
        <fullName evidence="3">YCII-related domain protein</fullName>
    </submittedName>
</protein>
<dbReference type="InterPro" id="IPR011008">
    <property type="entry name" value="Dimeric_a/b-barrel"/>
</dbReference>
<dbReference type="EMBL" id="CACRYJ010000017">
    <property type="protein sequence ID" value="VZO36046.1"/>
    <property type="molecule type" value="Genomic_DNA"/>
</dbReference>
<accession>A0A7M4DGK3</accession>
<dbReference type="Gene3D" id="3.30.70.1060">
    <property type="entry name" value="Dimeric alpha+beta barrel"/>
    <property type="match status" value="1"/>
</dbReference>
<feature type="domain" description="YCII-related" evidence="2">
    <location>
        <begin position="1"/>
        <end position="94"/>
    </location>
</feature>
<evidence type="ECO:0000259" key="2">
    <source>
        <dbReference type="Pfam" id="PF03795"/>
    </source>
</evidence>
<dbReference type="PANTHER" id="PTHR35174">
    <property type="entry name" value="BLL7171 PROTEIN-RELATED"/>
    <property type="match status" value="1"/>
</dbReference>
<sequence length="111" mass="12092">MQYLVSVIDSTAGLATDEEMAAINEFNDRLQAEGHWVFAGGLGAPTSATVIDNRGEEALFSDGPFIESKEHLAGLWIWEAPDLDVALRLAAEGSRACNRKLEVRPFLTSLE</sequence>
<dbReference type="SUPFAM" id="SSF54909">
    <property type="entry name" value="Dimeric alpha+beta barrel"/>
    <property type="match status" value="1"/>
</dbReference>
<dbReference type="RefSeq" id="WP_156740071.1">
    <property type="nucleotide sequence ID" value="NZ_CACRYJ010000017.1"/>
</dbReference>